<dbReference type="Proteomes" id="UP000012313">
    <property type="component" value="Unassembled WGS sequence"/>
</dbReference>
<dbReference type="EMBL" id="AOHC02000012">
    <property type="protein sequence ID" value="EMY79400.1"/>
    <property type="molecule type" value="Genomic_DNA"/>
</dbReference>
<dbReference type="STRING" id="1218598.LEP1GSC060_2318"/>
<protein>
    <submittedName>
        <fullName evidence="1">Uncharacterized protein</fullName>
    </submittedName>
</protein>
<dbReference type="OrthoDB" id="361711at2"/>
<reference evidence="1" key="1">
    <citation type="submission" date="2013-03" db="EMBL/GenBank/DDBJ databases">
        <authorList>
            <person name="Harkins D.M."/>
            <person name="Durkin A.S."/>
            <person name="Brinkac L.M."/>
            <person name="Haft D.H."/>
            <person name="Selengut J.D."/>
            <person name="Sanka R."/>
            <person name="DePew J."/>
            <person name="Purushe J."/>
            <person name="Hartskeerl R.A."/>
            <person name="Ahmed A."/>
            <person name="van der Linden H."/>
            <person name="Goris M.G.A."/>
            <person name="Vinetz J.M."/>
            <person name="Sutton G.G."/>
            <person name="Nierman W.C."/>
            <person name="Fouts D.E."/>
        </authorList>
    </citation>
    <scope>NUCLEOTIDE SEQUENCE [LARGE SCALE GENOMIC DNA]</scope>
    <source>
        <strain evidence="1">ICFT</strain>
    </source>
</reference>
<dbReference type="AlphaFoldDB" id="N1WKE3"/>
<sequence length="72" mass="8626">MKSDMELRHEGFKVLFSGMDDVDAERFIALINRDRFDYTTWRKDLFQNKSVDEIFTEARKFAVDFRKIKGSI</sequence>
<evidence type="ECO:0000313" key="1">
    <source>
        <dbReference type="EMBL" id="EMY79400.1"/>
    </source>
</evidence>
<comment type="caution">
    <text evidence="1">The sequence shown here is derived from an EMBL/GenBank/DDBJ whole genome shotgun (WGS) entry which is preliminary data.</text>
</comment>
<organism evidence="1 2">
    <name type="scientific">Leptospira weilii serovar Ranarum str. ICFT</name>
    <dbReference type="NCBI Taxonomy" id="1218598"/>
    <lineage>
        <taxon>Bacteria</taxon>
        <taxon>Pseudomonadati</taxon>
        <taxon>Spirochaetota</taxon>
        <taxon>Spirochaetia</taxon>
        <taxon>Leptospirales</taxon>
        <taxon>Leptospiraceae</taxon>
        <taxon>Leptospira</taxon>
    </lineage>
</organism>
<keyword evidence="2" id="KW-1185">Reference proteome</keyword>
<gene>
    <name evidence="1" type="ORF">LEP1GSC060_2318</name>
</gene>
<evidence type="ECO:0000313" key="2">
    <source>
        <dbReference type="Proteomes" id="UP000012313"/>
    </source>
</evidence>
<name>N1WKE3_9LEPT</name>
<accession>N1WKE3</accession>
<proteinExistence type="predicted"/>